<dbReference type="PRINTS" id="PR00084">
    <property type="entry name" value="MTLDHDRGNASE"/>
</dbReference>
<evidence type="ECO:0000259" key="4">
    <source>
        <dbReference type="Pfam" id="PF01232"/>
    </source>
</evidence>
<evidence type="ECO:0000313" key="6">
    <source>
        <dbReference type="EMBL" id="ANS77144.1"/>
    </source>
</evidence>
<dbReference type="SUPFAM" id="SSF51735">
    <property type="entry name" value="NAD(P)-binding Rossmann-fold domains"/>
    <property type="match status" value="1"/>
</dbReference>
<feature type="domain" description="Mannitol dehydrogenase C-terminal" evidence="5">
    <location>
        <begin position="280"/>
        <end position="480"/>
    </location>
</feature>
<reference evidence="6 7" key="1">
    <citation type="submission" date="2016-01" db="EMBL/GenBank/DDBJ databases">
        <title>Complete Genome Sequence of Paenibacillus yonginensis DCY84, a novel Plant Growth-Promoting Bacteria with Elicitation of Induced Systemic Resistance.</title>
        <authorList>
            <person name="Kim Y.J."/>
            <person name="Yang D.C."/>
            <person name="Sukweenadhi J."/>
        </authorList>
    </citation>
    <scope>NUCLEOTIDE SEQUENCE [LARGE SCALE GENOMIC DNA]</scope>
    <source>
        <strain evidence="6 7">DCY84</strain>
    </source>
</reference>
<dbReference type="KEGG" id="pyg:AWM70_07915"/>
<dbReference type="InterPro" id="IPR000669">
    <property type="entry name" value="Mannitol_DH"/>
</dbReference>
<dbReference type="GO" id="GO:0008926">
    <property type="term" value="F:mannitol-1-phosphate 5-dehydrogenase activity"/>
    <property type="evidence" value="ECO:0007669"/>
    <property type="project" value="UniProtKB-EC"/>
</dbReference>
<keyword evidence="1" id="KW-0560">Oxidoreductase</keyword>
<dbReference type="PANTHER" id="PTHR30524:SF0">
    <property type="entry name" value="ALTRONATE OXIDOREDUCTASE-RELATED"/>
    <property type="match status" value="1"/>
</dbReference>
<dbReference type="GO" id="GO:0005829">
    <property type="term" value="C:cytosol"/>
    <property type="evidence" value="ECO:0007669"/>
    <property type="project" value="TreeGrafter"/>
</dbReference>
<evidence type="ECO:0000256" key="1">
    <source>
        <dbReference type="ARBA" id="ARBA00023002"/>
    </source>
</evidence>
<evidence type="ECO:0000313" key="7">
    <source>
        <dbReference type="Proteomes" id="UP000092573"/>
    </source>
</evidence>
<dbReference type="Pfam" id="PF01232">
    <property type="entry name" value="Mannitol_dh"/>
    <property type="match status" value="1"/>
</dbReference>
<evidence type="ECO:0000256" key="2">
    <source>
        <dbReference type="ARBA" id="ARBA00023027"/>
    </source>
</evidence>
<dbReference type="Gene3D" id="3.40.50.720">
    <property type="entry name" value="NAD(P)-binding Rossmann-like Domain"/>
    <property type="match status" value="1"/>
</dbReference>
<evidence type="ECO:0000256" key="3">
    <source>
        <dbReference type="ARBA" id="ARBA00048615"/>
    </source>
</evidence>
<dbReference type="InterPro" id="IPR036291">
    <property type="entry name" value="NAD(P)-bd_dom_sf"/>
</dbReference>
<comment type="catalytic activity">
    <reaction evidence="3">
        <text>D-mannitol 1-phosphate + NAD(+) = beta-D-fructose 6-phosphate + NADH + H(+)</text>
        <dbReference type="Rhea" id="RHEA:19661"/>
        <dbReference type="ChEBI" id="CHEBI:15378"/>
        <dbReference type="ChEBI" id="CHEBI:57540"/>
        <dbReference type="ChEBI" id="CHEBI:57634"/>
        <dbReference type="ChEBI" id="CHEBI:57945"/>
        <dbReference type="ChEBI" id="CHEBI:61381"/>
        <dbReference type="EC" id="1.1.1.17"/>
    </reaction>
</comment>
<feature type="domain" description="Mannitol dehydrogenase N-terminal" evidence="4">
    <location>
        <begin position="24"/>
        <end position="260"/>
    </location>
</feature>
<dbReference type="NCBIfam" id="NF002969">
    <property type="entry name" value="PRK03643.1"/>
    <property type="match status" value="1"/>
</dbReference>
<organism evidence="6 7">
    <name type="scientific">Paenibacillus yonginensis</name>
    <dbReference type="NCBI Taxonomy" id="1462996"/>
    <lineage>
        <taxon>Bacteria</taxon>
        <taxon>Bacillati</taxon>
        <taxon>Bacillota</taxon>
        <taxon>Bacilli</taxon>
        <taxon>Bacillales</taxon>
        <taxon>Paenibacillaceae</taxon>
        <taxon>Paenibacillus</taxon>
    </lineage>
</organism>
<proteinExistence type="predicted"/>
<dbReference type="Proteomes" id="UP000092573">
    <property type="component" value="Chromosome"/>
</dbReference>
<dbReference type="SUPFAM" id="SSF48179">
    <property type="entry name" value="6-phosphogluconate dehydrogenase C-terminal domain-like"/>
    <property type="match status" value="1"/>
</dbReference>
<sequence length="494" mass="56518">MTKTALSGETKSRYEALQGMPVTVLQIGEGNFLRGFFDWMFNECLKQGLMEGGVAVVQPRPAGREKIRQLAEQDGLYTLVIRGMEEGVPVSRREVIPVFSDVFDPYEEWGRFAELAASPHLRIVVSNTTEAGLVFRPESLGSGPILSFPGKITYLLFQRYQAFKGAKDSGLVFLPCELLEQNGDTLRNLVLQYAKDWNLPEDFREWVQNHNRFLNSLVDRIVTGYPDLQEAETWFKEWGVRDPLLCTAEPYHLWAIEAEPELEKLLPFRKAGLNVYFTKDLKPFQQRKVSILNGAHTWMAPLGLIYGLVHVRELLEHRELGQRVKQAVLNEILPTLPYAREELESYARTVFERFANPYIRHRLEDIAMNALSKFRVRLLPALTHYGGRGEPAPEQLVLGFAGLLRYYRVEQRADGSFAGRKLSGETYIVRDNPDLLVLISEIWLHGQTAGESTEQTVYRLLGEEKIWGQSLADLKGLAAGISFWLNRWEEEEQR</sequence>
<dbReference type="InterPro" id="IPR008927">
    <property type="entry name" value="6-PGluconate_DH-like_C_sf"/>
</dbReference>
<keyword evidence="2" id="KW-0520">NAD</keyword>
<dbReference type="AlphaFoldDB" id="A0A1B1N6U7"/>
<dbReference type="InterPro" id="IPR013118">
    <property type="entry name" value="Mannitol_DH_C"/>
</dbReference>
<dbReference type="Pfam" id="PF08125">
    <property type="entry name" value="Mannitol_dh_C"/>
    <property type="match status" value="1"/>
</dbReference>
<dbReference type="GO" id="GO:0019592">
    <property type="term" value="P:mannitol catabolic process"/>
    <property type="evidence" value="ECO:0007669"/>
    <property type="project" value="TreeGrafter"/>
</dbReference>
<dbReference type="InterPro" id="IPR013328">
    <property type="entry name" value="6PGD_dom2"/>
</dbReference>
<dbReference type="STRING" id="1462996.AWM70_07915"/>
<accession>A0A1B1N6U7</accession>
<evidence type="ECO:0000259" key="5">
    <source>
        <dbReference type="Pfam" id="PF08125"/>
    </source>
</evidence>
<dbReference type="OrthoDB" id="9768714at2"/>
<dbReference type="EMBL" id="CP014167">
    <property type="protein sequence ID" value="ANS77144.1"/>
    <property type="molecule type" value="Genomic_DNA"/>
</dbReference>
<dbReference type="InterPro" id="IPR013131">
    <property type="entry name" value="Mannitol_DH_N"/>
</dbReference>
<dbReference type="Gene3D" id="1.10.1040.10">
    <property type="entry name" value="N-(1-d-carboxylethyl)-l-norvaline Dehydrogenase, domain 2"/>
    <property type="match status" value="1"/>
</dbReference>
<keyword evidence="7" id="KW-1185">Reference proteome</keyword>
<dbReference type="PANTHER" id="PTHR30524">
    <property type="entry name" value="MANNITOL-1-PHOSPHATE 5-DEHYDROGENASE"/>
    <property type="match status" value="1"/>
</dbReference>
<name>A0A1B1N6U7_9BACL</name>
<protein>
    <submittedName>
        <fullName evidence="6">Altronate oxidoreductase</fullName>
    </submittedName>
</protein>
<gene>
    <name evidence="6" type="ORF">AWM70_07915</name>
</gene>